<dbReference type="RefSeq" id="WP_155909799.1">
    <property type="nucleotide sequence ID" value="NZ_KY349138.1"/>
</dbReference>
<proteinExistence type="predicted"/>
<evidence type="ECO:0000313" key="1">
    <source>
        <dbReference type="EMBL" id="AQS22474.1"/>
    </source>
</evidence>
<dbReference type="EMBL" id="KY349138">
    <property type="protein sequence ID" value="AQS22474.1"/>
    <property type="molecule type" value="Genomic_DNA"/>
</dbReference>
<organism evidence="1">
    <name type="scientific">Mycolicibacterium sp. CBMA 213</name>
    <dbReference type="NCBI Taxonomy" id="1968788"/>
    <lineage>
        <taxon>Bacteria</taxon>
        <taxon>Bacillati</taxon>
        <taxon>Actinomycetota</taxon>
        <taxon>Actinomycetes</taxon>
        <taxon>Mycobacteriales</taxon>
        <taxon>Mycobacteriaceae</taxon>
        <taxon>Mycolicibacterium</taxon>
    </lineage>
</organism>
<gene>
    <name evidence="1" type="ORF">pCBMA213_2_00110</name>
</gene>
<dbReference type="Pfam" id="PF21790">
    <property type="entry name" value="OGG"/>
    <property type="match status" value="1"/>
</dbReference>
<protein>
    <submittedName>
        <fullName evidence="1">Uncharacterized protein</fullName>
    </submittedName>
</protein>
<accession>A0A1S6GKT5</accession>
<name>A0A1S6GKT5_9MYCO</name>
<geneLocation type="plasmid" evidence="1">
    <name>pCBMA213_2</name>
</geneLocation>
<sequence length="227" mass="25140">MSKPVPPVLVTALTKPPRPQRAFAWVPAGWRTEMDDLPEVQAMLDDLPGRVDRGLIRQRVLEELDEGRVLSAFVGAMVWGYGDRGYGPVRVRWVLTGVKQGAHAASVRGDVPGLLSDAVEVVRADGAVEGFRFMANAGRVKYLASAFFTKWLYFASALDGPDDPRAAPILDKQVHDWLKEHAGVTLDISRTHEYRRYLDVLTSWGDQFARTPVQVEQVIFGLATGRG</sequence>
<dbReference type="InterPro" id="IPR048868">
    <property type="entry name" value="OGG-like_put"/>
</dbReference>
<dbReference type="AlphaFoldDB" id="A0A1S6GKT5"/>
<keyword evidence="1" id="KW-0614">Plasmid</keyword>
<reference evidence="1" key="1">
    <citation type="submission" date="2016-12" db="EMBL/GenBank/DDBJ databases">
        <title>Complete plasmid sequence carrying type IV-like and type VII secretion systems from an atypical mycobacteria strain.</title>
        <authorList>
            <person name="Morgado S."/>
            <person name="Marin M."/>
            <person name="Fonseca E."/>
            <person name="Freitas F."/>
            <person name="Vicente A.C."/>
        </authorList>
    </citation>
    <scope>NUCLEOTIDE SEQUENCE</scope>
    <source>
        <strain evidence="1">CBMA 213</strain>
        <plasmid evidence="1">pCBMA213_2</plasmid>
    </source>
</reference>